<evidence type="ECO:0000256" key="6">
    <source>
        <dbReference type="ARBA" id="ARBA00023244"/>
    </source>
</evidence>
<dbReference type="PANTHER" id="PTHR11557">
    <property type="entry name" value="PORPHOBILINOGEN DEAMINASE"/>
    <property type="match status" value="1"/>
</dbReference>
<evidence type="ECO:0000256" key="2">
    <source>
        <dbReference type="ARBA" id="ARBA00004735"/>
    </source>
</evidence>
<dbReference type="GO" id="GO:0005737">
    <property type="term" value="C:cytoplasm"/>
    <property type="evidence" value="ECO:0007669"/>
    <property type="project" value="UniProtKB-UniRule"/>
</dbReference>
<reference evidence="11 12" key="1">
    <citation type="submission" date="2018-04" db="EMBL/GenBank/DDBJ databases">
        <title>Adhaeribacter sp. HMF7616 genome sequencing and assembly.</title>
        <authorList>
            <person name="Kang H."/>
            <person name="Kang J."/>
            <person name="Cha I."/>
            <person name="Kim H."/>
            <person name="Joh K."/>
        </authorList>
    </citation>
    <scope>NUCLEOTIDE SEQUENCE [LARGE SCALE GENOMIC DNA]</scope>
    <source>
        <strain evidence="11 12">HMF7616</strain>
    </source>
</reference>
<dbReference type="InterPro" id="IPR000860">
    <property type="entry name" value="HemC"/>
</dbReference>
<dbReference type="PIRSF" id="PIRSF001438">
    <property type="entry name" value="4pyrrol_synth_OHMeBilane_synth"/>
    <property type="match status" value="1"/>
</dbReference>
<dbReference type="InterPro" id="IPR022418">
    <property type="entry name" value="Porphobilinogen_deaminase_C"/>
</dbReference>
<dbReference type="AlphaFoldDB" id="A0A369QB37"/>
<protein>
    <recommendedName>
        <fullName evidence="8">Porphobilinogen deaminase</fullName>
        <shortName evidence="8">PBG</shortName>
        <ecNumber evidence="8">2.5.1.61</ecNumber>
    </recommendedName>
    <alternativeName>
        <fullName evidence="8">Hydroxymethylbilane synthase</fullName>
        <shortName evidence="8">HMBS</shortName>
    </alternativeName>
    <alternativeName>
        <fullName evidence="8">Pre-uroporphyrinogen synthase</fullName>
    </alternativeName>
</protein>
<dbReference type="EC" id="2.5.1.61" evidence="8"/>
<evidence type="ECO:0000256" key="5">
    <source>
        <dbReference type="ARBA" id="ARBA00022679"/>
    </source>
</evidence>
<comment type="subunit">
    <text evidence="4 8">Monomer.</text>
</comment>
<evidence type="ECO:0000256" key="4">
    <source>
        <dbReference type="ARBA" id="ARBA00011245"/>
    </source>
</evidence>
<accession>A0A369QB37</accession>
<dbReference type="Proteomes" id="UP000253919">
    <property type="component" value="Unassembled WGS sequence"/>
</dbReference>
<comment type="similarity">
    <text evidence="3 8">Belongs to the HMBS family.</text>
</comment>
<keyword evidence="6 8" id="KW-0627">Porphyrin biosynthesis</keyword>
<dbReference type="PRINTS" id="PR00151">
    <property type="entry name" value="PORPHBDMNASE"/>
</dbReference>
<dbReference type="HAMAP" id="MF_00260">
    <property type="entry name" value="Porphobil_deam"/>
    <property type="match status" value="1"/>
</dbReference>
<dbReference type="Pfam" id="PF01379">
    <property type="entry name" value="Porphobil_deam"/>
    <property type="match status" value="1"/>
</dbReference>
<evidence type="ECO:0000256" key="3">
    <source>
        <dbReference type="ARBA" id="ARBA00005638"/>
    </source>
</evidence>
<comment type="function">
    <text evidence="1 8">Tetrapolymerization of the monopyrrole PBG into the hydroxymethylbilane pre-uroporphyrinogen in several discrete steps.</text>
</comment>
<dbReference type="Gene3D" id="3.40.190.10">
    <property type="entry name" value="Periplasmic binding protein-like II"/>
    <property type="match status" value="2"/>
</dbReference>
<dbReference type="SUPFAM" id="SSF53850">
    <property type="entry name" value="Periplasmic binding protein-like II"/>
    <property type="match status" value="1"/>
</dbReference>
<evidence type="ECO:0000313" key="11">
    <source>
        <dbReference type="EMBL" id="RDC61540.1"/>
    </source>
</evidence>
<feature type="modified residue" description="S-(dipyrrolylmethanemethyl)cysteine" evidence="8">
    <location>
        <position position="244"/>
    </location>
</feature>
<evidence type="ECO:0000259" key="9">
    <source>
        <dbReference type="Pfam" id="PF01379"/>
    </source>
</evidence>
<proteinExistence type="inferred from homology"/>
<dbReference type="PANTHER" id="PTHR11557:SF0">
    <property type="entry name" value="PORPHOBILINOGEN DEAMINASE"/>
    <property type="match status" value="1"/>
</dbReference>
<feature type="domain" description="Porphobilinogen deaminase N-terminal" evidence="9">
    <location>
        <begin position="9"/>
        <end position="208"/>
    </location>
</feature>
<dbReference type="InterPro" id="IPR022417">
    <property type="entry name" value="Porphobilin_deaminase_N"/>
</dbReference>
<comment type="catalytic activity">
    <reaction evidence="7 8">
        <text>4 porphobilinogen + H2O = hydroxymethylbilane + 4 NH4(+)</text>
        <dbReference type="Rhea" id="RHEA:13185"/>
        <dbReference type="ChEBI" id="CHEBI:15377"/>
        <dbReference type="ChEBI" id="CHEBI:28938"/>
        <dbReference type="ChEBI" id="CHEBI:57845"/>
        <dbReference type="ChEBI" id="CHEBI:58126"/>
        <dbReference type="EC" id="2.5.1.61"/>
    </reaction>
</comment>
<sequence length="315" mass="34717">MSEQPGNIIRIATRGSRLALWQTHHVAEKLRAANFTVEIEIIQTKGDLVLDRSLDKIGAKGVFTEELEESLRNGVVDIAVHSAKDLQSTLPDDLEILAFMEREKVNDVVISFDSTFTLDREQIVVGTSSTRRRALLKRYYPEIITAECRGNLQTRLQKLKDGQYDAILLAYAGVFRMQYSHLITEILPEDKFVPAAGQGSIAIECAKNLPLAKKLALRNCLDHEVTHICLTAERAFLRTMEGGCSIPSFALATLHGAHVEITGGIVSLDGQQMITDTLQAAPHEADALGVRLAENILAMGGDQILNFIKAERSSI</sequence>
<feature type="domain" description="Porphobilinogen deaminase C-terminal" evidence="10">
    <location>
        <begin position="228"/>
        <end position="297"/>
    </location>
</feature>
<dbReference type="NCBIfam" id="TIGR00212">
    <property type="entry name" value="hemC"/>
    <property type="match status" value="1"/>
</dbReference>
<dbReference type="SUPFAM" id="SSF54782">
    <property type="entry name" value="Porphobilinogen deaminase (hydroxymethylbilane synthase), C-terminal domain"/>
    <property type="match status" value="1"/>
</dbReference>
<dbReference type="EMBL" id="QASA01000001">
    <property type="protein sequence ID" value="RDC61540.1"/>
    <property type="molecule type" value="Genomic_DNA"/>
</dbReference>
<evidence type="ECO:0000259" key="10">
    <source>
        <dbReference type="Pfam" id="PF03900"/>
    </source>
</evidence>
<dbReference type="Gene3D" id="3.30.160.40">
    <property type="entry name" value="Porphobilinogen deaminase, C-terminal domain"/>
    <property type="match status" value="1"/>
</dbReference>
<gene>
    <name evidence="8 11" type="primary">hemC</name>
    <name evidence="11" type="ORF">AHMF7616_00119</name>
</gene>
<evidence type="ECO:0000256" key="7">
    <source>
        <dbReference type="ARBA" id="ARBA00048169"/>
    </source>
</evidence>
<organism evidence="11 12">
    <name type="scientific">Adhaeribacter pallidiroseus</name>
    <dbReference type="NCBI Taxonomy" id="2072847"/>
    <lineage>
        <taxon>Bacteria</taxon>
        <taxon>Pseudomonadati</taxon>
        <taxon>Bacteroidota</taxon>
        <taxon>Cytophagia</taxon>
        <taxon>Cytophagales</taxon>
        <taxon>Hymenobacteraceae</taxon>
        <taxon>Adhaeribacter</taxon>
    </lineage>
</organism>
<evidence type="ECO:0000256" key="1">
    <source>
        <dbReference type="ARBA" id="ARBA00002869"/>
    </source>
</evidence>
<dbReference type="InterPro" id="IPR036803">
    <property type="entry name" value="Porphobilinogen_deaminase_C_sf"/>
</dbReference>
<comment type="cofactor">
    <cofactor evidence="8">
        <name>dipyrromethane</name>
        <dbReference type="ChEBI" id="CHEBI:60342"/>
    </cofactor>
    <text evidence="8">Binds 1 dipyrromethane group covalently.</text>
</comment>
<evidence type="ECO:0000256" key="8">
    <source>
        <dbReference type="HAMAP-Rule" id="MF_00260"/>
    </source>
</evidence>
<keyword evidence="12" id="KW-1185">Reference proteome</keyword>
<evidence type="ECO:0000313" key="12">
    <source>
        <dbReference type="Proteomes" id="UP000253919"/>
    </source>
</evidence>
<keyword evidence="5 8" id="KW-0808">Transferase</keyword>
<dbReference type="GO" id="GO:0006782">
    <property type="term" value="P:protoporphyrinogen IX biosynthetic process"/>
    <property type="evidence" value="ECO:0007669"/>
    <property type="project" value="UniProtKB-UniRule"/>
</dbReference>
<dbReference type="FunFam" id="3.40.190.10:FF:000005">
    <property type="entry name" value="Porphobilinogen deaminase"/>
    <property type="match status" value="1"/>
</dbReference>
<comment type="miscellaneous">
    <text evidence="8">The porphobilinogen subunits are added to the dipyrromethane group.</text>
</comment>
<name>A0A369QB37_9BACT</name>
<dbReference type="OrthoDB" id="9810298at2"/>
<comment type="caution">
    <text evidence="11">The sequence shown here is derived from an EMBL/GenBank/DDBJ whole genome shotgun (WGS) entry which is preliminary data.</text>
</comment>
<dbReference type="RefSeq" id="WP_115371120.1">
    <property type="nucleotide sequence ID" value="NZ_QASA01000001.1"/>
</dbReference>
<dbReference type="GO" id="GO:0004418">
    <property type="term" value="F:hydroxymethylbilane synthase activity"/>
    <property type="evidence" value="ECO:0007669"/>
    <property type="project" value="UniProtKB-UniRule"/>
</dbReference>
<comment type="pathway">
    <text evidence="2">Porphyrin-containing compound metabolism; protoporphyrin-IX biosynthesis; coproporphyrinogen-III from 5-aminolevulinate: step 2/4.</text>
</comment>
<dbReference type="Pfam" id="PF03900">
    <property type="entry name" value="Porphobil_deamC"/>
    <property type="match status" value="1"/>
</dbReference>